<evidence type="ECO:0000313" key="1">
    <source>
        <dbReference type="EMBL" id="OCH87081.1"/>
    </source>
</evidence>
<name>A0A8E2AM68_9APHY</name>
<accession>A0A8E2AM68</accession>
<reference evidence="1 2" key="1">
    <citation type="submission" date="2016-07" db="EMBL/GenBank/DDBJ databases">
        <title>Draft genome of the white-rot fungus Obba rivulosa 3A-2.</title>
        <authorList>
            <consortium name="DOE Joint Genome Institute"/>
            <person name="Miettinen O."/>
            <person name="Riley R."/>
            <person name="Acob R."/>
            <person name="Barry K."/>
            <person name="Cullen D."/>
            <person name="De Vries R."/>
            <person name="Hainaut M."/>
            <person name="Hatakka A."/>
            <person name="Henrissat B."/>
            <person name="Hilden K."/>
            <person name="Kuo R."/>
            <person name="Labutti K."/>
            <person name="Lipzen A."/>
            <person name="Makela M.R."/>
            <person name="Sandor L."/>
            <person name="Spatafora J.W."/>
            <person name="Grigoriev I.V."/>
            <person name="Hibbett D.S."/>
        </authorList>
    </citation>
    <scope>NUCLEOTIDE SEQUENCE [LARGE SCALE GENOMIC DNA]</scope>
    <source>
        <strain evidence="1 2">3A-2</strain>
    </source>
</reference>
<evidence type="ECO:0000313" key="2">
    <source>
        <dbReference type="Proteomes" id="UP000250043"/>
    </source>
</evidence>
<gene>
    <name evidence="1" type="ORF">OBBRIDRAFT_806315</name>
</gene>
<dbReference type="AlphaFoldDB" id="A0A8E2AM68"/>
<proteinExistence type="predicted"/>
<organism evidence="1 2">
    <name type="scientific">Obba rivulosa</name>
    <dbReference type="NCBI Taxonomy" id="1052685"/>
    <lineage>
        <taxon>Eukaryota</taxon>
        <taxon>Fungi</taxon>
        <taxon>Dikarya</taxon>
        <taxon>Basidiomycota</taxon>
        <taxon>Agaricomycotina</taxon>
        <taxon>Agaricomycetes</taxon>
        <taxon>Polyporales</taxon>
        <taxon>Gelatoporiaceae</taxon>
        <taxon>Obba</taxon>
    </lineage>
</organism>
<dbReference type="Proteomes" id="UP000250043">
    <property type="component" value="Unassembled WGS sequence"/>
</dbReference>
<protein>
    <submittedName>
        <fullName evidence="1">Uncharacterized protein</fullName>
    </submittedName>
</protein>
<keyword evidence="2" id="KW-1185">Reference proteome</keyword>
<sequence>MSHPPSPAPSLPNIKGGPLTAQNVQEAMGDHPDPALMLWIMDQTEASKKEQAHWTVEEERVMLEAIFNPLHWTGATSKGNPTETAYQAAALFLQTKSHIKTKYRRLYSWEDSIFPFLFCSDRSILLGAEDSITQHCTNRGGWGSLYLECLLLHQPNVVQGSEISSTEVLFAMVFGNYLLKDVMACSSHVTILWHRKPLTHF</sequence>
<dbReference type="EMBL" id="KV722499">
    <property type="protein sequence ID" value="OCH87081.1"/>
    <property type="molecule type" value="Genomic_DNA"/>
</dbReference>